<accession>A0A1Y1YJ60</accession>
<dbReference type="GO" id="GO:0030674">
    <property type="term" value="F:protein-macromolecule adaptor activity"/>
    <property type="evidence" value="ECO:0007669"/>
    <property type="project" value="TreeGrafter"/>
</dbReference>
<dbReference type="InterPro" id="IPR014752">
    <property type="entry name" value="Arrestin-like_C"/>
</dbReference>
<sequence>IQLREDVLTMHGSPEESVGTVLSGSLVFNVAELTKVKSLSLKFEGKLEIKGAKESKTVTQHVWTFLEPQRNPHTLHPSKHIFDFELPLSGDLPESVKVNFGKIVYRLVAVVKRPGLFKDIKTKRNITIQRTPLPSMEEYSNSSTVMGTWNHRLDYSVCASSPSYTFGDTIPVNVTLRPKAGHYPFRILKVKATLNEYTLYRPSGSFTTSTRVEEISENVHDCFDTESGYVSETIKVPIPRIARSDCLTNFINVSHKLSVQICMIDCYRRQKTLYSNIPIVIQSDAQLELSQSPPNY</sequence>
<dbReference type="Pfam" id="PF02752">
    <property type="entry name" value="Arrestin_C"/>
    <property type="match status" value="1"/>
</dbReference>
<dbReference type="GO" id="GO:0005829">
    <property type="term" value="C:cytosol"/>
    <property type="evidence" value="ECO:0007669"/>
    <property type="project" value="TreeGrafter"/>
</dbReference>
<comment type="caution">
    <text evidence="2">The sequence shown here is derived from an EMBL/GenBank/DDBJ whole genome shotgun (WGS) entry which is preliminary data.</text>
</comment>
<dbReference type="OrthoDB" id="2333384at2759"/>
<dbReference type="PANTHER" id="PTHR11188">
    <property type="entry name" value="ARRESTIN DOMAIN CONTAINING PROTEIN"/>
    <property type="match status" value="1"/>
</dbReference>
<dbReference type="GO" id="GO:0031625">
    <property type="term" value="F:ubiquitin protein ligase binding"/>
    <property type="evidence" value="ECO:0007669"/>
    <property type="project" value="TreeGrafter"/>
</dbReference>
<dbReference type="Gene3D" id="2.60.40.640">
    <property type="match status" value="2"/>
</dbReference>
<dbReference type="InterPro" id="IPR050357">
    <property type="entry name" value="Arrestin_domain-protein"/>
</dbReference>
<dbReference type="PANTHER" id="PTHR11188:SF17">
    <property type="entry name" value="FI21816P1"/>
    <property type="match status" value="1"/>
</dbReference>
<dbReference type="SMART" id="SM01017">
    <property type="entry name" value="Arrestin_C"/>
    <property type="match status" value="1"/>
</dbReference>
<protein>
    <recommendedName>
        <fullName evidence="1">Arrestin C-terminal-like domain-containing protein</fullName>
    </recommendedName>
</protein>
<dbReference type="AlphaFoldDB" id="A0A1Y1YJ60"/>
<dbReference type="GO" id="GO:0005886">
    <property type="term" value="C:plasma membrane"/>
    <property type="evidence" value="ECO:0007669"/>
    <property type="project" value="TreeGrafter"/>
</dbReference>
<dbReference type="SUPFAM" id="SSF81296">
    <property type="entry name" value="E set domains"/>
    <property type="match status" value="1"/>
</dbReference>
<evidence type="ECO:0000313" key="3">
    <source>
        <dbReference type="Proteomes" id="UP000193498"/>
    </source>
</evidence>
<gene>
    <name evidence="2" type="ORF">K493DRAFT_184819</name>
</gene>
<proteinExistence type="predicted"/>
<dbReference type="InterPro" id="IPR011022">
    <property type="entry name" value="Arrestin_C-like"/>
</dbReference>
<dbReference type="STRING" id="1314790.A0A1Y1YJ60"/>
<organism evidence="2 3">
    <name type="scientific">Basidiobolus meristosporus CBS 931.73</name>
    <dbReference type="NCBI Taxonomy" id="1314790"/>
    <lineage>
        <taxon>Eukaryota</taxon>
        <taxon>Fungi</taxon>
        <taxon>Fungi incertae sedis</taxon>
        <taxon>Zoopagomycota</taxon>
        <taxon>Entomophthoromycotina</taxon>
        <taxon>Basidiobolomycetes</taxon>
        <taxon>Basidiobolales</taxon>
        <taxon>Basidiobolaceae</taxon>
        <taxon>Basidiobolus</taxon>
    </lineage>
</organism>
<dbReference type="InterPro" id="IPR014756">
    <property type="entry name" value="Ig_E-set"/>
</dbReference>
<feature type="domain" description="Arrestin C-terminal-like" evidence="1">
    <location>
        <begin position="149"/>
        <end position="285"/>
    </location>
</feature>
<dbReference type="EMBL" id="MCFE01000122">
    <property type="protein sequence ID" value="ORX97988.1"/>
    <property type="molecule type" value="Genomic_DNA"/>
</dbReference>
<evidence type="ECO:0000313" key="2">
    <source>
        <dbReference type="EMBL" id="ORX97988.1"/>
    </source>
</evidence>
<name>A0A1Y1YJ60_9FUNG</name>
<evidence type="ECO:0000259" key="1">
    <source>
        <dbReference type="SMART" id="SM01017"/>
    </source>
</evidence>
<reference evidence="2 3" key="1">
    <citation type="submission" date="2016-07" db="EMBL/GenBank/DDBJ databases">
        <title>Pervasive Adenine N6-methylation of Active Genes in Fungi.</title>
        <authorList>
            <consortium name="DOE Joint Genome Institute"/>
            <person name="Mondo S.J."/>
            <person name="Dannebaum R.O."/>
            <person name="Kuo R.C."/>
            <person name="Labutti K."/>
            <person name="Haridas S."/>
            <person name="Kuo A."/>
            <person name="Salamov A."/>
            <person name="Ahrendt S.R."/>
            <person name="Lipzen A."/>
            <person name="Sullivan W."/>
            <person name="Andreopoulos W.B."/>
            <person name="Clum A."/>
            <person name="Lindquist E."/>
            <person name="Daum C."/>
            <person name="Ramamoorthy G.K."/>
            <person name="Gryganskyi A."/>
            <person name="Culley D."/>
            <person name="Magnuson J.K."/>
            <person name="James T.Y."/>
            <person name="O'Malley M.A."/>
            <person name="Stajich J.E."/>
            <person name="Spatafora J.W."/>
            <person name="Visel A."/>
            <person name="Grigoriev I.V."/>
        </authorList>
    </citation>
    <scope>NUCLEOTIDE SEQUENCE [LARGE SCALE GENOMIC DNA]</scope>
    <source>
        <strain evidence="2 3">CBS 931.73</strain>
    </source>
</reference>
<feature type="non-terminal residue" evidence="2">
    <location>
        <position position="296"/>
    </location>
</feature>
<keyword evidence="3" id="KW-1185">Reference proteome</keyword>
<dbReference type="InterPro" id="IPR011021">
    <property type="entry name" value="Arrestin-like_N"/>
</dbReference>
<dbReference type="GO" id="GO:0070086">
    <property type="term" value="P:ubiquitin-dependent endocytosis"/>
    <property type="evidence" value="ECO:0007669"/>
    <property type="project" value="TreeGrafter"/>
</dbReference>
<dbReference type="Pfam" id="PF00339">
    <property type="entry name" value="Arrestin_N"/>
    <property type="match status" value="1"/>
</dbReference>
<dbReference type="InParanoid" id="A0A1Y1YJ60"/>
<dbReference type="Proteomes" id="UP000193498">
    <property type="component" value="Unassembled WGS sequence"/>
</dbReference>
<feature type="non-terminal residue" evidence="2">
    <location>
        <position position="1"/>
    </location>
</feature>